<dbReference type="AlphaFoldDB" id="L8GKY2"/>
<dbReference type="VEuPathDB" id="AmoebaDB:ACA1_243280"/>
<organism evidence="2 3">
    <name type="scientific">Acanthamoeba castellanii (strain ATCC 30010 / Neff)</name>
    <dbReference type="NCBI Taxonomy" id="1257118"/>
    <lineage>
        <taxon>Eukaryota</taxon>
        <taxon>Amoebozoa</taxon>
        <taxon>Discosea</taxon>
        <taxon>Longamoebia</taxon>
        <taxon>Centramoebida</taxon>
        <taxon>Acanthamoebidae</taxon>
        <taxon>Acanthamoeba</taxon>
    </lineage>
</organism>
<dbReference type="RefSeq" id="XP_004335401.1">
    <property type="nucleotide sequence ID" value="XM_004335353.1"/>
</dbReference>
<evidence type="ECO:0000256" key="1">
    <source>
        <dbReference type="SAM" id="MobiDB-lite"/>
    </source>
</evidence>
<evidence type="ECO:0000313" key="3">
    <source>
        <dbReference type="Proteomes" id="UP000011083"/>
    </source>
</evidence>
<sequence>MRLGSGQRKCCSTACGSSTTLATSSSRAAFRFSSSPWPIPTRNCPPPKRVAPQVSPKPTKHVHQTMAADSTDLNGRPRQRANGSTGAICLWCAVYLHGSTCSGCGGKWSASTLNTG</sequence>
<accession>L8GKY2</accession>
<dbReference type="GeneID" id="14914057"/>
<feature type="region of interest" description="Disordered" evidence="1">
    <location>
        <begin position="38"/>
        <end position="61"/>
    </location>
</feature>
<reference evidence="2 3" key="1">
    <citation type="journal article" date="2013" name="Genome Biol.">
        <title>Genome of Acanthamoeba castellanii highlights extensive lateral gene transfer and early evolution of tyrosine kinase signaling.</title>
        <authorList>
            <person name="Clarke M."/>
            <person name="Lohan A.J."/>
            <person name="Liu B."/>
            <person name="Lagkouvardos I."/>
            <person name="Roy S."/>
            <person name="Zafar N."/>
            <person name="Bertelli C."/>
            <person name="Schilde C."/>
            <person name="Kianianmomeni A."/>
            <person name="Burglin T.R."/>
            <person name="Frech C."/>
            <person name="Turcotte B."/>
            <person name="Kopec K.O."/>
            <person name="Synnott J.M."/>
            <person name="Choo C."/>
            <person name="Paponov I."/>
            <person name="Finkler A."/>
            <person name="Soon Heng Tan C."/>
            <person name="Hutchins A.P."/>
            <person name="Weinmeier T."/>
            <person name="Rattei T."/>
            <person name="Chu J.S."/>
            <person name="Gimenez G."/>
            <person name="Irimia M."/>
            <person name="Rigden D.J."/>
            <person name="Fitzpatrick D.A."/>
            <person name="Lorenzo-Morales J."/>
            <person name="Bateman A."/>
            <person name="Chiu C.H."/>
            <person name="Tang P."/>
            <person name="Hegemann P."/>
            <person name="Fromm H."/>
            <person name="Raoult D."/>
            <person name="Greub G."/>
            <person name="Miranda-Saavedra D."/>
            <person name="Chen N."/>
            <person name="Nash P."/>
            <person name="Ginger M.L."/>
            <person name="Horn M."/>
            <person name="Schaap P."/>
            <person name="Caler L."/>
            <person name="Loftus B."/>
        </authorList>
    </citation>
    <scope>NUCLEOTIDE SEQUENCE [LARGE SCALE GENOMIC DNA]</scope>
    <source>
        <strain evidence="2 3">Neff</strain>
    </source>
</reference>
<dbReference type="Proteomes" id="UP000011083">
    <property type="component" value="Unassembled WGS sequence"/>
</dbReference>
<name>L8GKY2_ACACF</name>
<dbReference type="KEGG" id="acan:ACA1_243280"/>
<dbReference type="EMBL" id="KB008093">
    <property type="protein sequence ID" value="ELR13388.1"/>
    <property type="molecule type" value="Genomic_DNA"/>
</dbReference>
<protein>
    <submittedName>
        <fullName evidence="2">Uncharacterized protein</fullName>
    </submittedName>
</protein>
<keyword evidence="3" id="KW-1185">Reference proteome</keyword>
<evidence type="ECO:0000313" key="2">
    <source>
        <dbReference type="EMBL" id="ELR13388.1"/>
    </source>
</evidence>
<feature type="compositionally biased region" description="Pro residues" evidence="1">
    <location>
        <begin position="38"/>
        <end position="49"/>
    </location>
</feature>
<gene>
    <name evidence="2" type="ORF">ACA1_243280</name>
</gene>
<proteinExistence type="predicted"/>